<dbReference type="FunFam" id="2.30.180.10:FF:000032">
    <property type="entry name" value="Fasciclin domain-containing protein, putative"/>
    <property type="match status" value="1"/>
</dbReference>
<protein>
    <submittedName>
        <fullName evidence="7">Transforming growth factor, beta-induced</fullName>
    </submittedName>
</protein>
<evidence type="ECO:0000313" key="8">
    <source>
        <dbReference type="Proteomes" id="UP000694388"/>
    </source>
</evidence>
<dbReference type="Gene3D" id="2.30.180.10">
    <property type="entry name" value="FAS1 domain"/>
    <property type="match status" value="4"/>
</dbReference>
<evidence type="ECO:0000313" key="7">
    <source>
        <dbReference type="Ensembl" id="ENSEBUP00000024949.1"/>
    </source>
</evidence>
<evidence type="ECO:0000259" key="6">
    <source>
        <dbReference type="PROSITE" id="PS51041"/>
    </source>
</evidence>
<feature type="domain" description="EMI" evidence="6">
    <location>
        <begin position="38"/>
        <end position="92"/>
    </location>
</feature>
<dbReference type="PANTHER" id="PTHR10900">
    <property type="entry name" value="PERIOSTIN-RELATED"/>
    <property type="match status" value="1"/>
</dbReference>
<dbReference type="PROSITE" id="PS51041">
    <property type="entry name" value="EMI"/>
    <property type="match status" value="1"/>
</dbReference>
<keyword evidence="1 4" id="KW-0732">Signal</keyword>
<evidence type="ECO:0000256" key="1">
    <source>
        <dbReference type="ARBA" id="ARBA00022729"/>
    </source>
</evidence>
<dbReference type="InterPro" id="IPR036378">
    <property type="entry name" value="FAS1_dom_sf"/>
</dbReference>
<sequence length="683" mass="74757">MLFGFGFALAALAFLPGGESSAFSKVLRHSLIRGRAQGPNVCALQRVQGTDQKYYTTCKQWHRREVCGQPTVVTYECCPGYTTADGLSGCPVAAPLYTIFNTLPGAGAPRTRLYSKQAGLTPTIDKPGAYTMFAPSDAAWDALPKALHHSLVSNVNIELLNTLHYHMLDHRYLSVALTHGSALKTLYQGLNLYIQHYPNGIITVNCARITNTDQLASNGVVHTINSVLTTVSSSLFGLLDSDPNLETFLTVVSLAGMEDILDDDGPFTLLAPTDEAFSHIPRATLDRILADPETLRALLNNHILSAVRCSEAVLGVEELSTISGQQIPMSCQNATLSIGGNATVLQRDLVATNGVVHILDRVLIPDSAHTVMELAEMRGANSMLDAFKSAGLLEVLQAQRQYSLLVPDDSSFLDPAVQAVLEVNQAKVLQDHVIKQRLQRTQLHHGQILETLGGTKLRVFVYRKAMCIENACLGNASLHASDGELHRVDRVILAPTNNAFEMLAAEPQLTMLVSTLKTAGITEEMANKERLTFFAPSNEAFAKMPPKRRRRMFANREDVATLLRGHMASKMLVGGGVVGRTTSMLTSLTGLKLKVNKRNNTLYVNDVRVTRADLLATNGVVHIIDAFLLPGLNTRARAGRTGLNQQDLRMRKSLLRKIRGMTHRSRMRKAHQPRHSRGRIVGM</sequence>
<keyword evidence="2" id="KW-1015">Disulfide bond</keyword>
<evidence type="ECO:0000256" key="2">
    <source>
        <dbReference type="ARBA" id="ARBA00023157"/>
    </source>
</evidence>
<feature type="domain" description="FAS1" evidence="5">
    <location>
        <begin position="496"/>
        <end position="628"/>
    </location>
</feature>
<dbReference type="Proteomes" id="UP000694388">
    <property type="component" value="Unplaced"/>
</dbReference>
<proteinExistence type="predicted"/>
<accession>A0A8C4R4S5</accession>
<feature type="domain" description="FAS1" evidence="5">
    <location>
        <begin position="93"/>
        <end position="228"/>
    </location>
</feature>
<feature type="chain" id="PRO_5034869851" evidence="4">
    <location>
        <begin position="21"/>
        <end position="683"/>
    </location>
</feature>
<feature type="signal peptide" evidence="4">
    <location>
        <begin position="1"/>
        <end position="20"/>
    </location>
</feature>
<feature type="region of interest" description="Disordered" evidence="3">
    <location>
        <begin position="663"/>
        <end position="683"/>
    </location>
</feature>
<dbReference type="GeneTree" id="ENSGT00530000063860"/>
<keyword evidence="8" id="KW-1185">Reference proteome</keyword>
<dbReference type="PANTHER" id="PTHR10900:SF124">
    <property type="entry name" value="FI05614P"/>
    <property type="match status" value="1"/>
</dbReference>
<reference evidence="7" key="2">
    <citation type="submission" date="2025-09" db="UniProtKB">
        <authorList>
            <consortium name="Ensembl"/>
        </authorList>
    </citation>
    <scope>IDENTIFICATION</scope>
</reference>
<dbReference type="InterPro" id="IPR000782">
    <property type="entry name" value="FAS1_domain"/>
</dbReference>
<dbReference type="SUPFAM" id="SSF82153">
    <property type="entry name" value="FAS1 domain"/>
    <property type="match status" value="4"/>
</dbReference>
<dbReference type="AlphaFoldDB" id="A0A8C4R4S5"/>
<feature type="domain" description="FAS1" evidence="5">
    <location>
        <begin position="367"/>
        <end position="492"/>
    </location>
</feature>
<dbReference type="PROSITE" id="PS50213">
    <property type="entry name" value="FAS1"/>
    <property type="match status" value="4"/>
</dbReference>
<reference evidence="7" key="1">
    <citation type="submission" date="2025-08" db="UniProtKB">
        <authorList>
            <consortium name="Ensembl"/>
        </authorList>
    </citation>
    <scope>IDENTIFICATION</scope>
</reference>
<dbReference type="FunFam" id="2.30.180.10:FF:000003">
    <property type="entry name" value="periostin isoform X1"/>
    <property type="match status" value="1"/>
</dbReference>
<organism evidence="7 8">
    <name type="scientific">Eptatretus burgeri</name>
    <name type="common">Inshore hagfish</name>
    <dbReference type="NCBI Taxonomy" id="7764"/>
    <lineage>
        <taxon>Eukaryota</taxon>
        <taxon>Metazoa</taxon>
        <taxon>Chordata</taxon>
        <taxon>Craniata</taxon>
        <taxon>Vertebrata</taxon>
        <taxon>Cyclostomata</taxon>
        <taxon>Myxini</taxon>
        <taxon>Myxiniformes</taxon>
        <taxon>Myxinidae</taxon>
        <taxon>Eptatretinae</taxon>
        <taxon>Eptatretus</taxon>
    </lineage>
</organism>
<evidence type="ECO:0000256" key="4">
    <source>
        <dbReference type="SAM" id="SignalP"/>
    </source>
</evidence>
<name>A0A8C4R4S5_EPTBU</name>
<dbReference type="Ensembl" id="ENSEBUT00000025525.1">
    <property type="protein sequence ID" value="ENSEBUP00000024949.1"/>
    <property type="gene ID" value="ENSEBUG00000015408.1"/>
</dbReference>
<evidence type="ECO:0000259" key="5">
    <source>
        <dbReference type="PROSITE" id="PS50213"/>
    </source>
</evidence>
<evidence type="ECO:0000256" key="3">
    <source>
        <dbReference type="SAM" id="MobiDB-lite"/>
    </source>
</evidence>
<feature type="domain" description="FAS1" evidence="5">
    <location>
        <begin position="232"/>
        <end position="363"/>
    </location>
</feature>
<dbReference type="Pfam" id="PF02469">
    <property type="entry name" value="Fasciclin"/>
    <property type="match status" value="4"/>
</dbReference>
<dbReference type="InterPro" id="IPR011489">
    <property type="entry name" value="EMI_domain"/>
</dbReference>
<dbReference type="SMART" id="SM00554">
    <property type="entry name" value="FAS1"/>
    <property type="match status" value="4"/>
</dbReference>
<dbReference type="InterPro" id="IPR050904">
    <property type="entry name" value="Adhesion/Biosynth-related"/>
</dbReference>